<feature type="transmembrane region" description="Helical" evidence="2">
    <location>
        <begin position="191"/>
        <end position="208"/>
    </location>
</feature>
<keyword evidence="1" id="KW-0175">Coiled coil</keyword>
<dbReference type="Proteomes" id="UP000518904">
    <property type="component" value="Unassembled WGS sequence"/>
</dbReference>
<organism evidence="3 4">
    <name type="scientific">Vibrio parahaemolyticus</name>
    <dbReference type="NCBI Taxonomy" id="670"/>
    <lineage>
        <taxon>Bacteria</taxon>
        <taxon>Pseudomonadati</taxon>
        <taxon>Pseudomonadota</taxon>
        <taxon>Gammaproteobacteria</taxon>
        <taxon>Vibrionales</taxon>
        <taxon>Vibrionaceae</taxon>
        <taxon>Vibrio</taxon>
    </lineage>
</organism>
<dbReference type="RefSeq" id="WP_045392332.1">
    <property type="nucleotide sequence ID" value="NZ_CP041202.1"/>
</dbReference>
<reference evidence="3 4" key="1">
    <citation type="submission" date="2020-04" db="EMBL/GenBank/DDBJ databases">
        <title>Whole-genome sequencing of Vibrio spp. from China reveals different genetic environments of blaCTX-M-14 among diverse lineages.</title>
        <authorList>
            <person name="Zheng Z."/>
            <person name="Ye L."/>
            <person name="Chen S."/>
        </authorList>
    </citation>
    <scope>NUCLEOTIDE SEQUENCE [LARGE SCALE GENOMIC DNA]</scope>
    <source>
        <strain evidence="3 4">Vb0551</strain>
    </source>
</reference>
<dbReference type="AlphaFoldDB" id="A0A7Y0SJR2"/>
<evidence type="ECO:0000313" key="3">
    <source>
        <dbReference type="EMBL" id="NMU84811.1"/>
    </source>
</evidence>
<evidence type="ECO:0000256" key="2">
    <source>
        <dbReference type="SAM" id="Phobius"/>
    </source>
</evidence>
<comment type="caution">
    <text evidence="3">The sequence shown here is derived from an EMBL/GenBank/DDBJ whole genome shotgun (WGS) entry which is preliminary data.</text>
</comment>
<evidence type="ECO:0000313" key="4">
    <source>
        <dbReference type="Proteomes" id="UP000518904"/>
    </source>
</evidence>
<feature type="coiled-coil region" evidence="1">
    <location>
        <begin position="16"/>
        <end position="89"/>
    </location>
</feature>
<proteinExistence type="predicted"/>
<protein>
    <submittedName>
        <fullName evidence="3">Uncharacterized protein</fullName>
    </submittedName>
</protein>
<keyword evidence="2" id="KW-0812">Transmembrane</keyword>
<gene>
    <name evidence="3" type="ORF">HKB16_18290</name>
</gene>
<name>A0A7Y0SJR2_VIBPH</name>
<evidence type="ECO:0000256" key="1">
    <source>
        <dbReference type="SAM" id="Coils"/>
    </source>
</evidence>
<keyword evidence="2" id="KW-0472">Membrane</keyword>
<keyword evidence="2" id="KW-1133">Transmembrane helix</keyword>
<accession>A0A7Y0SJR2</accession>
<sequence>MESLSSGQKSSFTRLRNQIKDEFETLIAEIREKRDQIEEMRVLLLEDDDDGISIQSEVLNAREEANKKLEEISALLENTEEKYELITNSHDGLVPSIESIHTDIKGVYDECYALMKSFNQSSELLYGHQNDGLESKLKTLAKDYESSLKTNKTKAEELLLQIEGALTGATNVELAKAFQDQKDSYKLPKNGWAILFILTIGFMIYLGLDAASISSQGSQYLYDLGKRLMVFGPLIWLALFASKQQAQNKRLEQEYAHKEAVTKTFVGHQRQIEKLAESDEKDSLLVQLAQTTINTIDFNPSSTLEKSNPKKDLPASELLDLAKKAVDKVGK</sequence>
<feature type="transmembrane region" description="Helical" evidence="2">
    <location>
        <begin position="220"/>
        <end position="241"/>
    </location>
</feature>
<dbReference type="EMBL" id="JABCLB010002167">
    <property type="protein sequence ID" value="NMU84811.1"/>
    <property type="molecule type" value="Genomic_DNA"/>
</dbReference>